<protein>
    <recommendedName>
        <fullName evidence="4">Propionyl-coenzyme A carboxylase alpha polypeptide</fullName>
    </recommendedName>
</protein>
<accession>A0ABW4WIQ8</accession>
<evidence type="ECO:0000256" key="1">
    <source>
        <dbReference type="SAM" id="MobiDB-lite"/>
    </source>
</evidence>
<sequence length="49" mass="5446">MIAEPCMRNALPGRAQFRGCLQPVGQDVHKRKKPAEPGIEPSSITRFVK</sequence>
<gene>
    <name evidence="2" type="ORF">ACFSQT_20505</name>
</gene>
<proteinExistence type="predicted"/>
<evidence type="ECO:0000313" key="2">
    <source>
        <dbReference type="EMBL" id="MFD2055347.1"/>
    </source>
</evidence>
<organism evidence="2 3">
    <name type="scientific">Mesorhizobium calcicola</name>
    <dbReference type="NCBI Taxonomy" id="1300310"/>
    <lineage>
        <taxon>Bacteria</taxon>
        <taxon>Pseudomonadati</taxon>
        <taxon>Pseudomonadota</taxon>
        <taxon>Alphaproteobacteria</taxon>
        <taxon>Hyphomicrobiales</taxon>
        <taxon>Phyllobacteriaceae</taxon>
        <taxon>Mesorhizobium</taxon>
    </lineage>
</organism>
<dbReference type="RefSeq" id="WP_379021502.1">
    <property type="nucleotide sequence ID" value="NZ_JBHUGY010000031.1"/>
</dbReference>
<comment type="caution">
    <text evidence="2">The sequence shown here is derived from an EMBL/GenBank/DDBJ whole genome shotgun (WGS) entry which is preliminary data.</text>
</comment>
<evidence type="ECO:0008006" key="4">
    <source>
        <dbReference type="Google" id="ProtNLM"/>
    </source>
</evidence>
<feature type="region of interest" description="Disordered" evidence="1">
    <location>
        <begin position="26"/>
        <end position="49"/>
    </location>
</feature>
<dbReference type="Proteomes" id="UP001597349">
    <property type="component" value="Unassembled WGS sequence"/>
</dbReference>
<keyword evidence="3" id="KW-1185">Reference proteome</keyword>
<evidence type="ECO:0000313" key="3">
    <source>
        <dbReference type="Proteomes" id="UP001597349"/>
    </source>
</evidence>
<dbReference type="EMBL" id="JBHUGY010000031">
    <property type="protein sequence ID" value="MFD2055347.1"/>
    <property type="molecule type" value="Genomic_DNA"/>
</dbReference>
<name>A0ABW4WIQ8_9HYPH</name>
<reference evidence="3" key="1">
    <citation type="journal article" date="2019" name="Int. J. Syst. Evol. Microbiol.">
        <title>The Global Catalogue of Microorganisms (GCM) 10K type strain sequencing project: providing services to taxonomists for standard genome sequencing and annotation.</title>
        <authorList>
            <consortium name="The Broad Institute Genomics Platform"/>
            <consortium name="The Broad Institute Genome Sequencing Center for Infectious Disease"/>
            <person name="Wu L."/>
            <person name="Ma J."/>
        </authorList>
    </citation>
    <scope>NUCLEOTIDE SEQUENCE [LARGE SCALE GENOMIC DNA]</scope>
    <source>
        <strain evidence="3">CGMCC 1.16226</strain>
    </source>
</reference>